<accession>A0ABX6YIL8</accession>
<evidence type="ECO:0000313" key="3">
    <source>
        <dbReference type="Proteomes" id="UP000662814"/>
    </source>
</evidence>
<evidence type="ECO:0000313" key="2">
    <source>
        <dbReference type="EMBL" id="QPZ38555.1"/>
    </source>
</evidence>
<dbReference type="Proteomes" id="UP000662814">
    <property type="component" value="Chromosome"/>
</dbReference>
<feature type="transmembrane region" description="Helical" evidence="1">
    <location>
        <begin position="21"/>
        <end position="41"/>
    </location>
</feature>
<dbReference type="EMBL" id="CP061169">
    <property type="protein sequence ID" value="QPZ38555.1"/>
    <property type="molecule type" value="Genomic_DNA"/>
</dbReference>
<evidence type="ECO:0000256" key="1">
    <source>
        <dbReference type="SAM" id="Phobius"/>
    </source>
</evidence>
<gene>
    <name evidence="2" type="ORF">HCR76_00090</name>
</gene>
<proteinExistence type="predicted"/>
<protein>
    <submittedName>
        <fullName evidence="2">Uncharacterized protein</fullName>
    </submittedName>
</protein>
<name>A0ABX6YIL8_9MICO</name>
<keyword evidence="1" id="KW-1133">Transmembrane helix</keyword>
<sequence length="87" mass="9456">MLRDVERYSRRPYRMPLRVALVILAVCALVVIIEVILPVGGSRLISSRGYPELSVAWVAVVSGVASGFVLLAFGLWAFAPDRSQPSA</sequence>
<keyword evidence="1" id="KW-0472">Membrane</keyword>
<reference evidence="2 3" key="1">
    <citation type="submission" date="2020-12" db="EMBL/GenBank/DDBJ databases">
        <title>Microbacterium sp. HY060.</title>
        <authorList>
            <person name="Zhou J."/>
        </authorList>
    </citation>
    <scope>NUCLEOTIDE SEQUENCE [LARGE SCALE GENOMIC DNA]</scope>
    <source>
        <strain evidence="2 3">HY60</strain>
    </source>
</reference>
<feature type="transmembrane region" description="Helical" evidence="1">
    <location>
        <begin position="53"/>
        <end position="79"/>
    </location>
</feature>
<keyword evidence="3" id="KW-1185">Reference proteome</keyword>
<keyword evidence="1" id="KW-0812">Transmembrane</keyword>
<dbReference type="RefSeq" id="WP_166986155.1">
    <property type="nucleotide sequence ID" value="NZ_CP061169.1"/>
</dbReference>
<organism evidence="2 3">
    <name type="scientific">Paramicrobacterium chengjingii</name>
    <dbReference type="NCBI Taxonomy" id="2769067"/>
    <lineage>
        <taxon>Bacteria</taxon>
        <taxon>Bacillati</taxon>
        <taxon>Actinomycetota</taxon>
        <taxon>Actinomycetes</taxon>
        <taxon>Micrococcales</taxon>
        <taxon>Microbacteriaceae</taxon>
        <taxon>Paramicrobacterium</taxon>
    </lineage>
</organism>